<evidence type="ECO:0000256" key="1">
    <source>
        <dbReference type="SAM" id="Phobius"/>
    </source>
</evidence>
<evidence type="ECO:0000313" key="3">
    <source>
        <dbReference type="Proteomes" id="UP000183375"/>
    </source>
</evidence>
<evidence type="ECO:0000313" key="2">
    <source>
        <dbReference type="EMBL" id="OIR20601.1"/>
    </source>
</evidence>
<sequence length="298" mass="34212">MPNISFNCPNCNKSNKITLMGEDQGVFERKCKECGITIELTVENNELKKNRIKKKYKQKTNNKVPRDYEKYDFKKKDVKKKETRFWVKIISFLILSASIMGLMTGGSLYYAPEQFSDSEDIKIYLIIENKTDYVNNAVILIDNKETNQTYSANGTYNVYLKPGKYEIKVSAERHRTSIMNVYIPPQDSDLTLIDYSSGLEGVNRFTFELEEGEGNISLDENTYLKMLNWCPILILLFSSIGVWGSWVTYTLQSYKNAQIGAFFSIMAMGFLIIGPLLGIIALVLLPKIKKHFTGHFKK</sequence>
<keyword evidence="1" id="KW-0812">Transmembrane</keyword>
<comment type="caution">
    <text evidence="2">The sequence shown here is derived from an EMBL/GenBank/DDBJ whole genome shotgun (WGS) entry which is preliminary data.</text>
</comment>
<dbReference type="AlphaFoldDB" id="A0A1J5THY8"/>
<reference evidence="2 3" key="1">
    <citation type="submission" date="2016-08" db="EMBL/GenBank/DDBJ databases">
        <title>New Insights into Marine Group III Euryarchaeota, from dark to light.</title>
        <authorList>
            <person name="Haro-Moreno J.M."/>
            <person name="Rodriguez-Valera F."/>
            <person name="Lopez-Garcia P."/>
            <person name="Moreira D."/>
            <person name="Martin-Cuadrado A.B."/>
        </authorList>
    </citation>
    <scope>NUCLEOTIDE SEQUENCE [LARGE SCALE GENOMIC DNA]</scope>
    <source>
        <strain evidence="2">CG-Epi4</strain>
    </source>
</reference>
<dbReference type="EMBL" id="MIYX01000021">
    <property type="protein sequence ID" value="OIR20601.1"/>
    <property type="molecule type" value="Genomic_DNA"/>
</dbReference>
<dbReference type="InterPro" id="IPR008969">
    <property type="entry name" value="CarboxyPept-like_regulatory"/>
</dbReference>
<gene>
    <name evidence="2" type="ORF">BEU01_01570</name>
</gene>
<feature type="transmembrane region" description="Helical" evidence="1">
    <location>
        <begin position="85"/>
        <end position="110"/>
    </location>
</feature>
<name>A0A1J5THY8_9ARCH</name>
<accession>A0A1J5THY8</accession>
<protein>
    <recommendedName>
        <fullName evidence="4">PEGA domain-containing protein</fullName>
    </recommendedName>
</protein>
<dbReference type="Proteomes" id="UP000183375">
    <property type="component" value="Unassembled WGS sequence"/>
</dbReference>
<keyword evidence="1" id="KW-1133">Transmembrane helix</keyword>
<dbReference type="Gene3D" id="2.60.40.1120">
    <property type="entry name" value="Carboxypeptidase-like, regulatory domain"/>
    <property type="match status" value="1"/>
</dbReference>
<organism evidence="2 3">
    <name type="scientific">Marine Group III euryarchaeote CG-Epi4</name>
    <dbReference type="NCBI Taxonomy" id="1888998"/>
    <lineage>
        <taxon>Archaea</taxon>
        <taxon>Methanobacteriati</taxon>
        <taxon>Thermoplasmatota</taxon>
        <taxon>Thermoplasmata</taxon>
        <taxon>Candidatus Thermoprofundales</taxon>
    </lineage>
</organism>
<feature type="transmembrane region" description="Helical" evidence="1">
    <location>
        <begin position="226"/>
        <end position="249"/>
    </location>
</feature>
<proteinExistence type="predicted"/>
<feature type="transmembrane region" description="Helical" evidence="1">
    <location>
        <begin position="261"/>
        <end position="285"/>
    </location>
</feature>
<dbReference type="SUPFAM" id="SSF49464">
    <property type="entry name" value="Carboxypeptidase regulatory domain-like"/>
    <property type="match status" value="1"/>
</dbReference>
<keyword evidence="1" id="KW-0472">Membrane</keyword>
<evidence type="ECO:0008006" key="4">
    <source>
        <dbReference type="Google" id="ProtNLM"/>
    </source>
</evidence>